<protein>
    <submittedName>
        <fullName evidence="1">Uncharacterized protein</fullName>
    </submittedName>
</protein>
<evidence type="ECO:0000313" key="1">
    <source>
        <dbReference type="EMBL" id="KAJ3013154.1"/>
    </source>
</evidence>
<reference evidence="1" key="1">
    <citation type="submission" date="2022-08" db="EMBL/GenBank/DDBJ databases">
        <title>Genome Sequence of Pycnoporus sanguineus.</title>
        <authorList>
            <person name="Buettner E."/>
        </authorList>
    </citation>
    <scope>NUCLEOTIDE SEQUENCE</scope>
    <source>
        <strain evidence="1">CG-C14</strain>
    </source>
</reference>
<proteinExistence type="predicted"/>
<accession>A0ACC1Q7K8</accession>
<evidence type="ECO:0000313" key="2">
    <source>
        <dbReference type="Proteomes" id="UP001144978"/>
    </source>
</evidence>
<gene>
    <name evidence="1" type="ORF">NUW54_g1668</name>
</gene>
<dbReference type="Proteomes" id="UP001144978">
    <property type="component" value="Unassembled WGS sequence"/>
</dbReference>
<dbReference type="EMBL" id="JANSHE010000286">
    <property type="protein sequence ID" value="KAJ3013154.1"/>
    <property type="molecule type" value="Genomic_DNA"/>
</dbReference>
<sequence length="82" mass="9357">MHSTHFKHRIGELLSHVFSSIPAVTQNSTERLKIQHQKRKRKCDNTGAALDGAIHAVLFVRRKRIVGRLDSDPAYLQQVQTL</sequence>
<organism evidence="1 2">
    <name type="scientific">Trametes sanguinea</name>
    <dbReference type="NCBI Taxonomy" id="158606"/>
    <lineage>
        <taxon>Eukaryota</taxon>
        <taxon>Fungi</taxon>
        <taxon>Dikarya</taxon>
        <taxon>Basidiomycota</taxon>
        <taxon>Agaricomycotina</taxon>
        <taxon>Agaricomycetes</taxon>
        <taxon>Polyporales</taxon>
        <taxon>Polyporaceae</taxon>
        <taxon>Trametes</taxon>
    </lineage>
</organism>
<comment type="caution">
    <text evidence="1">The sequence shown here is derived from an EMBL/GenBank/DDBJ whole genome shotgun (WGS) entry which is preliminary data.</text>
</comment>
<keyword evidence="2" id="KW-1185">Reference proteome</keyword>
<name>A0ACC1Q7K8_9APHY</name>